<accession>A0ABQ1I8X9</accession>
<comment type="caution">
    <text evidence="2">The sequence shown here is derived from an EMBL/GenBank/DDBJ whole genome shotgun (WGS) entry which is preliminary data.</text>
</comment>
<evidence type="ECO:0000259" key="1">
    <source>
        <dbReference type="Pfam" id="PF15604"/>
    </source>
</evidence>
<protein>
    <recommendedName>
        <fullName evidence="1">Novel toxin 15 domain-containing protein</fullName>
    </recommendedName>
</protein>
<evidence type="ECO:0000313" key="2">
    <source>
        <dbReference type="EMBL" id="GGB21852.1"/>
    </source>
</evidence>
<dbReference type="EMBL" id="BMDY01000047">
    <property type="protein sequence ID" value="GGB21852.1"/>
    <property type="molecule type" value="Genomic_DNA"/>
</dbReference>
<gene>
    <name evidence="2" type="ORF">GCM10007414_39060</name>
</gene>
<dbReference type="Proteomes" id="UP000651977">
    <property type="component" value="Unassembled WGS sequence"/>
</dbReference>
<sequence>MANGGNGDIGEWRSQGRPTLMDKFEVDCFKAGDAITSDKFPEFDRQLQGQQDGLNDMTVQEYLDGRAKYKDIGRGDGKAQRTARKKLKIKLIREYKKQAQKIGLMGEAAKAYAENKTSTEMATLAALHNPDMIAGGKDMVEVLGDRGVNSSIGSQWRHRIDKLDNAAEAVPVNERGATSMNVALSRCK</sequence>
<keyword evidence="3" id="KW-1185">Reference proteome</keyword>
<reference evidence="3" key="1">
    <citation type="journal article" date="2019" name="Int. J. Syst. Evol. Microbiol.">
        <title>The Global Catalogue of Microorganisms (GCM) 10K type strain sequencing project: providing services to taxonomists for standard genome sequencing and annotation.</title>
        <authorList>
            <consortium name="The Broad Institute Genomics Platform"/>
            <consortium name="The Broad Institute Genome Sequencing Center for Infectious Disease"/>
            <person name="Wu L."/>
            <person name="Ma J."/>
        </authorList>
    </citation>
    <scope>NUCLEOTIDE SEQUENCE [LARGE SCALE GENOMIC DNA]</scope>
    <source>
        <strain evidence="3">CGMCC 1.10131</strain>
    </source>
</reference>
<proteinExistence type="predicted"/>
<dbReference type="InterPro" id="IPR028949">
    <property type="entry name" value="Ntox15"/>
</dbReference>
<name>A0ABQ1I8X9_9ALTE</name>
<feature type="domain" description="Novel toxin 15" evidence="1">
    <location>
        <begin position="41"/>
        <end position="184"/>
    </location>
</feature>
<dbReference type="Pfam" id="PF15604">
    <property type="entry name" value="Ntox15"/>
    <property type="match status" value="1"/>
</dbReference>
<organism evidence="2 3">
    <name type="scientific">Agarivorans gilvus</name>
    <dbReference type="NCBI Taxonomy" id="680279"/>
    <lineage>
        <taxon>Bacteria</taxon>
        <taxon>Pseudomonadati</taxon>
        <taxon>Pseudomonadota</taxon>
        <taxon>Gammaproteobacteria</taxon>
        <taxon>Alteromonadales</taxon>
        <taxon>Alteromonadaceae</taxon>
        <taxon>Agarivorans</taxon>
    </lineage>
</organism>
<evidence type="ECO:0000313" key="3">
    <source>
        <dbReference type="Proteomes" id="UP000651977"/>
    </source>
</evidence>